<proteinExistence type="predicted"/>
<evidence type="ECO:0000313" key="3">
    <source>
        <dbReference type="Proteomes" id="UP000800036"/>
    </source>
</evidence>
<feature type="compositionally biased region" description="Basic and acidic residues" evidence="1">
    <location>
        <begin position="95"/>
        <end position="105"/>
    </location>
</feature>
<organism evidence="2 3">
    <name type="scientific">Bimuria novae-zelandiae CBS 107.79</name>
    <dbReference type="NCBI Taxonomy" id="1447943"/>
    <lineage>
        <taxon>Eukaryota</taxon>
        <taxon>Fungi</taxon>
        <taxon>Dikarya</taxon>
        <taxon>Ascomycota</taxon>
        <taxon>Pezizomycotina</taxon>
        <taxon>Dothideomycetes</taxon>
        <taxon>Pleosporomycetidae</taxon>
        <taxon>Pleosporales</taxon>
        <taxon>Massarineae</taxon>
        <taxon>Didymosphaeriaceae</taxon>
        <taxon>Bimuria</taxon>
    </lineage>
</organism>
<dbReference type="AlphaFoldDB" id="A0A6A5VPZ8"/>
<feature type="compositionally biased region" description="Acidic residues" evidence="1">
    <location>
        <begin position="114"/>
        <end position="150"/>
    </location>
</feature>
<dbReference type="EMBL" id="ML976660">
    <property type="protein sequence ID" value="KAF1978650.1"/>
    <property type="molecule type" value="Genomic_DNA"/>
</dbReference>
<keyword evidence="3" id="KW-1185">Reference proteome</keyword>
<sequence>MTESEAAEFRRKNNEASKKSKAKKRQQVRAAREARLRLEQGESNVGGAINDHASKRKRSLSHNPQNVDNHAAETASKPGSGTAAAMYSSSSSANSDDHINKRARLDPPTAAEGDAQEDSAQEDSAQEDSAQEDSAQEDSAQEDSAQEDDTDVYTAVRKLRAAQKPIAPRAKGMDVRSDSYGNWTDPPLLMEYQVRWYLRHGPQMPSAREGRVLFVRRKKVGMVRGKAEGIGVEKVVVSRRCWRGKYKNVRR</sequence>
<evidence type="ECO:0008006" key="4">
    <source>
        <dbReference type="Google" id="ProtNLM"/>
    </source>
</evidence>
<name>A0A6A5VPZ8_9PLEO</name>
<gene>
    <name evidence="2" type="ORF">BU23DRAFT_564222</name>
</gene>
<feature type="compositionally biased region" description="Basic and acidic residues" evidence="1">
    <location>
        <begin position="30"/>
        <end position="40"/>
    </location>
</feature>
<feature type="compositionally biased region" description="Low complexity" evidence="1">
    <location>
        <begin position="80"/>
        <end position="94"/>
    </location>
</feature>
<evidence type="ECO:0000313" key="2">
    <source>
        <dbReference type="EMBL" id="KAF1978650.1"/>
    </source>
</evidence>
<feature type="compositionally biased region" description="Basic and acidic residues" evidence="1">
    <location>
        <begin position="7"/>
        <end position="18"/>
    </location>
</feature>
<reference evidence="2" key="1">
    <citation type="journal article" date="2020" name="Stud. Mycol.">
        <title>101 Dothideomycetes genomes: a test case for predicting lifestyles and emergence of pathogens.</title>
        <authorList>
            <person name="Haridas S."/>
            <person name="Albert R."/>
            <person name="Binder M."/>
            <person name="Bloem J."/>
            <person name="Labutti K."/>
            <person name="Salamov A."/>
            <person name="Andreopoulos B."/>
            <person name="Baker S."/>
            <person name="Barry K."/>
            <person name="Bills G."/>
            <person name="Bluhm B."/>
            <person name="Cannon C."/>
            <person name="Castanera R."/>
            <person name="Culley D."/>
            <person name="Daum C."/>
            <person name="Ezra D."/>
            <person name="Gonzalez J."/>
            <person name="Henrissat B."/>
            <person name="Kuo A."/>
            <person name="Liang C."/>
            <person name="Lipzen A."/>
            <person name="Lutzoni F."/>
            <person name="Magnuson J."/>
            <person name="Mondo S."/>
            <person name="Nolan M."/>
            <person name="Ohm R."/>
            <person name="Pangilinan J."/>
            <person name="Park H.-J."/>
            <person name="Ramirez L."/>
            <person name="Alfaro M."/>
            <person name="Sun H."/>
            <person name="Tritt A."/>
            <person name="Yoshinaga Y."/>
            <person name="Zwiers L.-H."/>
            <person name="Turgeon B."/>
            <person name="Goodwin S."/>
            <person name="Spatafora J."/>
            <person name="Crous P."/>
            <person name="Grigoriev I."/>
        </authorList>
    </citation>
    <scope>NUCLEOTIDE SEQUENCE</scope>
    <source>
        <strain evidence="2">CBS 107.79</strain>
    </source>
</reference>
<dbReference type="Proteomes" id="UP000800036">
    <property type="component" value="Unassembled WGS sequence"/>
</dbReference>
<protein>
    <recommendedName>
        <fullName evidence="4">BZIP domain-containing protein</fullName>
    </recommendedName>
</protein>
<accession>A0A6A5VPZ8</accession>
<feature type="region of interest" description="Disordered" evidence="1">
    <location>
        <begin position="1"/>
        <end position="150"/>
    </location>
</feature>
<evidence type="ECO:0000256" key="1">
    <source>
        <dbReference type="SAM" id="MobiDB-lite"/>
    </source>
</evidence>